<protein>
    <submittedName>
        <fullName evidence="9">Putative major facilitator superfamily protein</fullName>
    </submittedName>
</protein>
<accession>A0A370TEX6</accession>
<evidence type="ECO:0000256" key="7">
    <source>
        <dbReference type="SAM" id="Phobius"/>
    </source>
</evidence>
<comment type="subcellular location">
    <subcellularLocation>
        <location evidence="1">Membrane</location>
        <topology evidence="1">Multi-pass membrane protein</topology>
    </subcellularLocation>
</comment>
<dbReference type="GeneID" id="43601532"/>
<dbReference type="Gene3D" id="1.20.1250.20">
    <property type="entry name" value="MFS general substrate transporter like domains"/>
    <property type="match status" value="1"/>
</dbReference>
<feature type="transmembrane region" description="Helical" evidence="7">
    <location>
        <begin position="37"/>
        <end position="63"/>
    </location>
</feature>
<dbReference type="GO" id="GO:0022857">
    <property type="term" value="F:transmembrane transporter activity"/>
    <property type="evidence" value="ECO:0007669"/>
    <property type="project" value="InterPro"/>
</dbReference>
<dbReference type="PRINTS" id="PR01036">
    <property type="entry name" value="TCRTETB"/>
</dbReference>
<dbReference type="GO" id="GO:0005886">
    <property type="term" value="C:plasma membrane"/>
    <property type="evidence" value="ECO:0007669"/>
    <property type="project" value="TreeGrafter"/>
</dbReference>
<dbReference type="Proteomes" id="UP000254866">
    <property type="component" value="Unassembled WGS sequence"/>
</dbReference>
<feature type="transmembrane region" description="Helical" evidence="7">
    <location>
        <begin position="130"/>
        <end position="151"/>
    </location>
</feature>
<keyword evidence="4 7" id="KW-1133">Transmembrane helix</keyword>
<keyword evidence="3 7" id="KW-0812">Transmembrane</keyword>
<feature type="transmembrane region" description="Helical" evidence="7">
    <location>
        <begin position="259"/>
        <end position="281"/>
    </location>
</feature>
<dbReference type="PANTHER" id="PTHR23501">
    <property type="entry name" value="MAJOR FACILITATOR SUPERFAMILY"/>
    <property type="match status" value="1"/>
</dbReference>
<feature type="transmembrane region" description="Helical" evidence="7">
    <location>
        <begin position="435"/>
        <end position="453"/>
    </location>
</feature>
<dbReference type="InterPro" id="IPR011701">
    <property type="entry name" value="MFS"/>
</dbReference>
<feature type="transmembrane region" description="Helical" evidence="7">
    <location>
        <begin position="75"/>
        <end position="93"/>
    </location>
</feature>
<organism evidence="9 10">
    <name type="scientific">Venustampulla echinocandica</name>
    <dbReference type="NCBI Taxonomy" id="2656787"/>
    <lineage>
        <taxon>Eukaryota</taxon>
        <taxon>Fungi</taxon>
        <taxon>Dikarya</taxon>
        <taxon>Ascomycota</taxon>
        <taxon>Pezizomycotina</taxon>
        <taxon>Leotiomycetes</taxon>
        <taxon>Helotiales</taxon>
        <taxon>Pleuroascaceae</taxon>
        <taxon>Venustampulla</taxon>
    </lineage>
</organism>
<dbReference type="RefSeq" id="XP_031866737.1">
    <property type="nucleotide sequence ID" value="XM_032017306.1"/>
</dbReference>
<dbReference type="Gene3D" id="1.20.1720.10">
    <property type="entry name" value="Multidrug resistance protein D"/>
    <property type="match status" value="1"/>
</dbReference>
<keyword evidence="6" id="KW-0325">Glycoprotein</keyword>
<feature type="transmembrane region" description="Helical" evidence="7">
    <location>
        <begin position="302"/>
        <end position="327"/>
    </location>
</feature>
<dbReference type="InterPro" id="IPR020846">
    <property type="entry name" value="MFS_dom"/>
</dbReference>
<evidence type="ECO:0000313" key="9">
    <source>
        <dbReference type="EMBL" id="RDL33244.1"/>
    </source>
</evidence>
<dbReference type="InterPro" id="IPR036259">
    <property type="entry name" value="MFS_trans_sf"/>
</dbReference>
<keyword evidence="2" id="KW-0813">Transport</keyword>
<keyword evidence="10" id="KW-1185">Reference proteome</keyword>
<evidence type="ECO:0000256" key="3">
    <source>
        <dbReference type="ARBA" id="ARBA00022692"/>
    </source>
</evidence>
<gene>
    <name evidence="9" type="ORF">BP5553_08683</name>
</gene>
<feature type="transmembrane region" description="Helical" evidence="7">
    <location>
        <begin position="508"/>
        <end position="525"/>
    </location>
</feature>
<evidence type="ECO:0000256" key="4">
    <source>
        <dbReference type="ARBA" id="ARBA00022989"/>
    </source>
</evidence>
<reference evidence="9 10" key="1">
    <citation type="journal article" date="2018" name="IMA Fungus">
        <title>IMA Genome-F 9: Draft genome sequence of Annulohypoxylon stygium, Aspergillus mulundensis, Berkeleyomyces basicola (syn. Thielaviopsis basicola), Ceratocystis smalleyi, two Cercospora beticola strains, Coleophoma cylindrospora, Fusarium fracticaudum, Phialophora cf. hyalina, and Morchella septimelata.</title>
        <authorList>
            <person name="Wingfield B.D."/>
            <person name="Bills G.F."/>
            <person name="Dong Y."/>
            <person name="Huang W."/>
            <person name="Nel W.J."/>
            <person name="Swalarsk-Parry B.S."/>
            <person name="Vaghefi N."/>
            <person name="Wilken P.M."/>
            <person name="An Z."/>
            <person name="de Beer Z.W."/>
            <person name="De Vos L."/>
            <person name="Chen L."/>
            <person name="Duong T.A."/>
            <person name="Gao Y."/>
            <person name="Hammerbacher A."/>
            <person name="Kikkert J.R."/>
            <person name="Li Y."/>
            <person name="Li H."/>
            <person name="Li K."/>
            <person name="Li Q."/>
            <person name="Liu X."/>
            <person name="Ma X."/>
            <person name="Naidoo K."/>
            <person name="Pethybridge S.J."/>
            <person name="Sun J."/>
            <person name="Steenkamp E.T."/>
            <person name="van der Nest M.A."/>
            <person name="van Wyk S."/>
            <person name="Wingfield M.J."/>
            <person name="Xiong C."/>
            <person name="Yue Q."/>
            <person name="Zhang X."/>
        </authorList>
    </citation>
    <scope>NUCLEOTIDE SEQUENCE [LARGE SCALE GENOMIC DNA]</scope>
    <source>
        <strain evidence="9 10">BP 5553</strain>
    </source>
</reference>
<comment type="caution">
    <text evidence="9">The sequence shown here is derived from an EMBL/GenBank/DDBJ whole genome shotgun (WGS) entry which is preliminary data.</text>
</comment>
<evidence type="ECO:0000259" key="8">
    <source>
        <dbReference type="PROSITE" id="PS50850"/>
    </source>
</evidence>
<name>A0A370TEX6_9HELO</name>
<evidence type="ECO:0000256" key="2">
    <source>
        <dbReference type="ARBA" id="ARBA00022448"/>
    </source>
</evidence>
<feature type="transmembrane region" description="Helical" evidence="7">
    <location>
        <begin position="163"/>
        <end position="184"/>
    </location>
</feature>
<feature type="transmembrane region" description="Helical" evidence="7">
    <location>
        <begin position="339"/>
        <end position="359"/>
    </location>
</feature>
<feature type="domain" description="Major facilitator superfamily (MFS) profile" evidence="8">
    <location>
        <begin position="40"/>
        <end position="534"/>
    </location>
</feature>
<dbReference type="SUPFAM" id="SSF103473">
    <property type="entry name" value="MFS general substrate transporter"/>
    <property type="match status" value="1"/>
</dbReference>
<dbReference type="PROSITE" id="PS50850">
    <property type="entry name" value="MFS"/>
    <property type="match status" value="1"/>
</dbReference>
<dbReference type="AlphaFoldDB" id="A0A370TEX6"/>
<dbReference type="Pfam" id="PF07690">
    <property type="entry name" value="MFS_1"/>
    <property type="match status" value="1"/>
</dbReference>
<evidence type="ECO:0000256" key="5">
    <source>
        <dbReference type="ARBA" id="ARBA00023136"/>
    </source>
</evidence>
<dbReference type="PANTHER" id="PTHR23501:SF187">
    <property type="entry name" value="MAJOR FACILITATOR SUPERFAMILY (MFS) PROFILE DOMAIN-CONTAINING PROTEIN"/>
    <property type="match status" value="1"/>
</dbReference>
<evidence type="ECO:0000256" key="1">
    <source>
        <dbReference type="ARBA" id="ARBA00004141"/>
    </source>
</evidence>
<keyword evidence="5 7" id="KW-0472">Membrane</keyword>
<evidence type="ECO:0000256" key="6">
    <source>
        <dbReference type="ARBA" id="ARBA00023180"/>
    </source>
</evidence>
<evidence type="ECO:0000313" key="10">
    <source>
        <dbReference type="Proteomes" id="UP000254866"/>
    </source>
</evidence>
<feature type="transmembrane region" description="Helical" evidence="7">
    <location>
        <begin position="393"/>
        <end position="415"/>
    </location>
</feature>
<feature type="transmembrane region" description="Helical" evidence="7">
    <location>
        <begin position="190"/>
        <end position="213"/>
    </location>
</feature>
<dbReference type="CDD" id="cd17502">
    <property type="entry name" value="MFS_Azr1_MDR_like"/>
    <property type="match status" value="1"/>
</dbReference>
<feature type="transmembrane region" description="Helical" evidence="7">
    <location>
        <begin position="371"/>
        <end position="387"/>
    </location>
</feature>
<sequence length="610" mass="66827">MPAVSSIAHEKAPGPVSSSNRAEISIETKASGRGWRFWAIFASLALTAFLSSLEGSVVATALPAISRAINAQADYVWIVNVYFLTSAAVQPLYGQLADLWGRRWLTIGAVALFTLGSGICGGSSTSNMLISGRAVQGLGAAGINMLVELILVDLLPLRDRGKFLGLMFVFIVLGSVTGPFIGGILVERVSWRWCFYLNLPFGGGSLILLYLLLRIEHEKLDESTMDKIKKIDFIGLLILCGSISSLLFALTYGGTRYEWSHPTIVVTLIMALLGVVLLIGFEASPLCPQPMIPLVLFANRTSAAGFIATFIQTIISYWVLYFIPVYFQSTLLVSPSRSGLQILPFSFLYCFSAAIGGGIVSKLGRFKHVQIFGFALITISLGTFTIWDRNTSTAVWMVTQLLCAFGMGVVTPSLLTTIQSELPPALNAASTATFAFVRSVGTIFGVSIPAAIFNNRFDTLLPGLHDDVAQSRLSRGQAYEQASPTLVDSFPMIRDAIITLYELSLRRVWQVAIIFAGVGFLAVLFERDLHSNLDEEVDQAALLNDDDNETGAQETKGGKSWADVERRWIMWEQEMPGWRNSGFMGRIHLDPSYRLNTPPDMRKAYFRNSC</sequence>
<proteinExistence type="predicted"/>
<feature type="transmembrane region" description="Helical" evidence="7">
    <location>
        <begin position="105"/>
        <end position="124"/>
    </location>
</feature>
<feature type="transmembrane region" description="Helical" evidence="7">
    <location>
        <begin position="233"/>
        <end position="253"/>
    </location>
</feature>
<dbReference type="EMBL" id="NPIC01000009">
    <property type="protein sequence ID" value="RDL33244.1"/>
    <property type="molecule type" value="Genomic_DNA"/>
</dbReference>
<dbReference type="OrthoDB" id="10021397at2759"/>